<name>A0A0A9AYA5_ARUDO</name>
<organism evidence="1">
    <name type="scientific">Arundo donax</name>
    <name type="common">Giant reed</name>
    <name type="synonym">Donax arundinaceus</name>
    <dbReference type="NCBI Taxonomy" id="35708"/>
    <lineage>
        <taxon>Eukaryota</taxon>
        <taxon>Viridiplantae</taxon>
        <taxon>Streptophyta</taxon>
        <taxon>Embryophyta</taxon>
        <taxon>Tracheophyta</taxon>
        <taxon>Spermatophyta</taxon>
        <taxon>Magnoliopsida</taxon>
        <taxon>Liliopsida</taxon>
        <taxon>Poales</taxon>
        <taxon>Poaceae</taxon>
        <taxon>PACMAD clade</taxon>
        <taxon>Arundinoideae</taxon>
        <taxon>Arundineae</taxon>
        <taxon>Arundo</taxon>
    </lineage>
</organism>
<accession>A0A0A9AYA5</accession>
<dbReference type="AlphaFoldDB" id="A0A0A9AYA5"/>
<evidence type="ECO:0000313" key="1">
    <source>
        <dbReference type="EMBL" id="JAD52047.1"/>
    </source>
</evidence>
<reference evidence="1" key="2">
    <citation type="journal article" date="2015" name="Data Brief">
        <title>Shoot transcriptome of the giant reed, Arundo donax.</title>
        <authorList>
            <person name="Barrero R.A."/>
            <person name="Guerrero F.D."/>
            <person name="Moolhuijzen P."/>
            <person name="Goolsby J.A."/>
            <person name="Tidwell J."/>
            <person name="Bellgard S.E."/>
            <person name="Bellgard M.I."/>
        </authorList>
    </citation>
    <scope>NUCLEOTIDE SEQUENCE</scope>
    <source>
        <tissue evidence="1">Shoot tissue taken approximately 20 cm above the soil surface</tissue>
    </source>
</reference>
<reference evidence="1" key="1">
    <citation type="submission" date="2014-09" db="EMBL/GenBank/DDBJ databases">
        <authorList>
            <person name="Magalhaes I.L.F."/>
            <person name="Oliveira U."/>
            <person name="Santos F.R."/>
            <person name="Vidigal T.H.D.A."/>
            <person name="Brescovit A.D."/>
            <person name="Santos A.J."/>
        </authorList>
    </citation>
    <scope>NUCLEOTIDE SEQUENCE</scope>
    <source>
        <tissue evidence="1">Shoot tissue taken approximately 20 cm above the soil surface</tissue>
    </source>
</reference>
<sequence length="90" mass="9753">MIRSRTDGSVELSIMESMALRVPDHVSMALEYPAMCRRLSDNEEPHCCLPDSESKLSFACRLLSLCGSTRTITSTTLVGTTTSTTQVAGP</sequence>
<dbReference type="EMBL" id="GBRH01245848">
    <property type="protein sequence ID" value="JAD52047.1"/>
    <property type="molecule type" value="Transcribed_RNA"/>
</dbReference>
<protein>
    <submittedName>
        <fullName evidence="1">Uncharacterized protein</fullName>
    </submittedName>
</protein>
<proteinExistence type="predicted"/>